<feature type="active site" description="Proton donor" evidence="9">
    <location>
        <position position="3"/>
    </location>
</feature>
<dbReference type="Pfam" id="PF05497">
    <property type="entry name" value="Destabilase"/>
    <property type="match status" value="1"/>
</dbReference>
<sequence length="120" mass="13299">EKESGCRPSGCNDDSGEMRCGYFQITQDYYQACGQPGKKASDTVETAWRRCAEYYTCSSTCVQAYVAKYKSNCPDKDACEQMARIHNGGPQGCSSSQTTPYWINVAQCVRLNQCNSIMSP</sequence>
<dbReference type="PANTHER" id="PTHR11195">
    <property type="entry name" value="DESTABILASE-RELATED"/>
    <property type="match status" value="1"/>
</dbReference>
<keyword evidence="6" id="KW-0044">Antibiotic</keyword>
<keyword evidence="3" id="KW-0929">Antimicrobial</keyword>
<evidence type="ECO:0000256" key="9">
    <source>
        <dbReference type="PIRSR" id="PIRSR608597-1"/>
    </source>
</evidence>
<keyword evidence="4" id="KW-0081">Bacteriolytic enzyme</keyword>
<dbReference type="EC" id="3.2.1.17" evidence="2"/>
<dbReference type="Proteomes" id="UP001432027">
    <property type="component" value="Unassembled WGS sequence"/>
</dbReference>
<comment type="catalytic activity">
    <reaction evidence="1">
        <text>Hydrolysis of (1-&gt;4)-beta-linkages between N-acetylmuramic acid and N-acetyl-D-glucosamine residues in a peptidoglycan and between N-acetyl-D-glucosamine residues in chitodextrins.</text>
        <dbReference type="EC" id="3.2.1.17"/>
    </reaction>
</comment>
<dbReference type="GO" id="GO:0031640">
    <property type="term" value="P:killing of cells of another organism"/>
    <property type="evidence" value="ECO:0007669"/>
    <property type="project" value="UniProtKB-KW"/>
</dbReference>
<feature type="active site" description="Nucleophile" evidence="9">
    <location>
        <position position="14"/>
    </location>
</feature>
<dbReference type="PANTHER" id="PTHR11195:SF13">
    <property type="entry name" value="INVERTEBRATE-TYPE LYSOZYME 2-RELATED"/>
    <property type="match status" value="1"/>
</dbReference>
<dbReference type="InterPro" id="IPR023346">
    <property type="entry name" value="Lysozyme-like_dom_sf"/>
</dbReference>
<protein>
    <recommendedName>
        <fullName evidence="2">lysozyme</fullName>
        <ecNumber evidence="2">3.2.1.17</ecNumber>
    </recommendedName>
</protein>
<dbReference type="InterPro" id="IPR008597">
    <property type="entry name" value="Invert_lysozyme"/>
</dbReference>
<dbReference type="GO" id="GO:0003796">
    <property type="term" value="F:lysozyme activity"/>
    <property type="evidence" value="ECO:0007669"/>
    <property type="project" value="UniProtKB-EC"/>
</dbReference>
<keyword evidence="12" id="KW-1185">Reference proteome</keyword>
<proteinExistence type="predicted"/>
<evidence type="ECO:0000256" key="4">
    <source>
        <dbReference type="ARBA" id="ARBA00022638"/>
    </source>
</evidence>
<keyword evidence="8" id="KW-0326">Glycosidase</keyword>
<evidence type="ECO:0000256" key="1">
    <source>
        <dbReference type="ARBA" id="ARBA00000632"/>
    </source>
</evidence>
<evidence type="ECO:0000256" key="5">
    <source>
        <dbReference type="ARBA" id="ARBA00022801"/>
    </source>
</evidence>
<dbReference type="AlphaFoldDB" id="A0AAV5TBD9"/>
<organism evidence="11 12">
    <name type="scientific">Pristionchus entomophagus</name>
    <dbReference type="NCBI Taxonomy" id="358040"/>
    <lineage>
        <taxon>Eukaryota</taxon>
        <taxon>Metazoa</taxon>
        <taxon>Ecdysozoa</taxon>
        <taxon>Nematoda</taxon>
        <taxon>Chromadorea</taxon>
        <taxon>Rhabditida</taxon>
        <taxon>Rhabditina</taxon>
        <taxon>Diplogasteromorpha</taxon>
        <taxon>Diplogasteroidea</taxon>
        <taxon>Neodiplogasteridae</taxon>
        <taxon>Pristionchus</taxon>
    </lineage>
</organism>
<dbReference type="GO" id="GO:0042742">
    <property type="term" value="P:defense response to bacterium"/>
    <property type="evidence" value="ECO:0007669"/>
    <property type="project" value="UniProtKB-KW"/>
</dbReference>
<feature type="disulfide bond" evidence="10">
    <location>
        <begin position="33"/>
        <end position="61"/>
    </location>
</feature>
<name>A0AAV5TBD9_9BILA</name>
<comment type="caution">
    <text evidence="11">The sequence shown here is derived from an EMBL/GenBank/DDBJ whole genome shotgun (WGS) entry which is preliminary data.</text>
</comment>
<dbReference type="PROSITE" id="PS51909">
    <property type="entry name" value="LYSOZYME_I"/>
    <property type="match status" value="1"/>
</dbReference>
<feature type="disulfide bond" evidence="10">
    <location>
        <begin position="11"/>
        <end position="20"/>
    </location>
</feature>
<keyword evidence="5" id="KW-0378">Hydrolase</keyword>
<evidence type="ECO:0000256" key="3">
    <source>
        <dbReference type="ARBA" id="ARBA00022529"/>
    </source>
</evidence>
<evidence type="ECO:0000256" key="2">
    <source>
        <dbReference type="ARBA" id="ARBA00012732"/>
    </source>
</evidence>
<reference evidence="11" key="1">
    <citation type="submission" date="2023-10" db="EMBL/GenBank/DDBJ databases">
        <title>Genome assembly of Pristionchus species.</title>
        <authorList>
            <person name="Yoshida K."/>
            <person name="Sommer R.J."/>
        </authorList>
    </citation>
    <scope>NUCLEOTIDE SEQUENCE</scope>
    <source>
        <strain evidence="11">RS0144</strain>
    </source>
</reference>
<gene>
    <name evidence="11" type="ORF">PENTCL1PPCAC_15051</name>
</gene>
<evidence type="ECO:0000256" key="7">
    <source>
        <dbReference type="ARBA" id="ARBA00023157"/>
    </source>
</evidence>
<dbReference type="EMBL" id="BTSX01000004">
    <property type="protein sequence ID" value="GMS92876.1"/>
    <property type="molecule type" value="Genomic_DNA"/>
</dbReference>
<feature type="disulfide bond" evidence="10">
    <location>
        <begin position="51"/>
        <end position="57"/>
    </location>
</feature>
<keyword evidence="7 10" id="KW-1015">Disulfide bond</keyword>
<dbReference type="Gene3D" id="1.10.530.10">
    <property type="match status" value="1"/>
</dbReference>
<evidence type="ECO:0000313" key="12">
    <source>
        <dbReference type="Proteomes" id="UP001432027"/>
    </source>
</evidence>
<evidence type="ECO:0000256" key="6">
    <source>
        <dbReference type="ARBA" id="ARBA00023022"/>
    </source>
</evidence>
<evidence type="ECO:0000313" key="11">
    <source>
        <dbReference type="EMBL" id="GMS92876.1"/>
    </source>
</evidence>
<accession>A0AAV5TBD9</accession>
<evidence type="ECO:0000256" key="10">
    <source>
        <dbReference type="PIRSR" id="PIRSR608597-3"/>
    </source>
</evidence>
<evidence type="ECO:0000256" key="8">
    <source>
        <dbReference type="ARBA" id="ARBA00023295"/>
    </source>
</evidence>
<dbReference type="SUPFAM" id="SSF53955">
    <property type="entry name" value="Lysozyme-like"/>
    <property type="match status" value="1"/>
</dbReference>
<feature type="non-terminal residue" evidence="11">
    <location>
        <position position="1"/>
    </location>
</feature>